<feature type="DNA-binding region" description="OmpR/PhoB-type" evidence="6">
    <location>
        <begin position="129"/>
        <end position="228"/>
    </location>
</feature>
<sequence>MSDMEKMLLLVSADHTATGLLGKLLEMNGYRTCVVTTVASALSEIRARPPVLILLDRQLLVKEGGRRDQFPAAIPIIVLQPFDKSCGQDECLTELEAGFDLVFCSPHSRELLAHIRAILRRQQMPAAAPSVLRAQGLAMDTARHEVTVGGTLVELTPKEFRILHQFLLSPGVVLSRQELLNRVWGEDYALEEHALDVHIHSLRQKIEADPSKPRFVVTIRGIGYKLQAS</sequence>
<dbReference type="InterPro" id="IPR016032">
    <property type="entry name" value="Sig_transdc_resp-reg_C-effctor"/>
</dbReference>
<evidence type="ECO:0000256" key="2">
    <source>
        <dbReference type="ARBA" id="ARBA00023012"/>
    </source>
</evidence>
<keyword evidence="1" id="KW-0597">Phosphoprotein</keyword>
<evidence type="ECO:0000259" key="7">
    <source>
        <dbReference type="PROSITE" id="PS51755"/>
    </source>
</evidence>
<dbReference type="InterPro" id="IPR001867">
    <property type="entry name" value="OmpR/PhoB-type_DNA-bd"/>
</dbReference>
<dbReference type="Proteomes" id="UP000675880">
    <property type="component" value="Unassembled WGS sequence"/>
</dbReference>
<dbReference type="PANTHER" id="PTHR48111">
    <property type="entry name" value="REGULATOR OF RPOS"/>
    <property type="match status" value="1"/>
</dbReference>
<protein>
    <submittedName>
        <fullName evidence="8">DNA-binding response regulator</fullName>
    </submittedName>
</protein>
<evidence type="ECO:0000256" key="5">
    <source>
        <dbReference type="ARBA" id="ARBA00023163"/>
    </source>
</evidence>
<dbReference type="Gene3D" id="1.10.10.10">
    <property type="entry name" value="Winged helix-like DNA-binding domain superfamily/Winged helix DNA-binding domain"/>
    <property type="match status" value="1"/>
</dbReference>
<reference evidence="8 9" key="1">
    <citation type="submission" date="2021-02" db="EMBL/GenBank/DDBJ databases">
        <authorList>
            <person name="Han P."/>
        </authorList>
    </citation>
    <scope>NUCLEOTIDE SEQUENCE [LARGE SCALE GENOMIC DNA]</scope>
    <source>
        <strain evidence="8">Candidatus Nitrospira sp. ZN2</strain>
    </source>
</reference>
<keyword evidence="9" id="KW-1185">Reference proteome</keyword>
<keyword evidence="5" id="KW-0804">Transcription</keyword>
<dbReference type="Pfam" id="PF00486">
    <property type="entry name" value="Trans_reg_C"/>
    <property type="match status" value="1"/>
</dbReference>
<keyword evidence="4 6" id="KW-0238">DNA-binding</keyword>
<keyword evidence="2" id="KW-0902">Two-component regulatory system</keyword>
<dbReference type="SUPFAM" id="SSF52172">
    <property type="entry name" value="CheY-like"/>
    <property type="match status" value="1"/>
</dbReference>
<evidence type="ECO:0000256" key="4">
    <source>
        <dbReference type="ARBA" id="ARBA00023125"/>
    </source>
</evidence>
<dbReference type="SUPFAM" id="SSF46894">
    <property type="entry name" value="C-terminal effector domain of the bipartite response regulators"/>
    <property type="match status" value="1"/>
</dbReference>
<dbReference type="CDD" id="cd00383">
    <property type="entry name" value="trans_reg_C"/>
    <property type="match status" value="1"/>
</dbReference>
<dbReference type="InterPro" id="IPR039420">
    <property type="entry name" value="WalR-like"/>
</dbReference>
<dbReference type="PANTHER" id="PTHR48111:SF1">
    <property type="entry name" value="TWO-COMPONENT RESPONSE REGULATOR ORR33"/>
    <property type="match status" value="1"/>
</dbReference>
<dbReference type="InterPro" id="IPR036388">
    <property type="entry name" value="WH-like_DNA-bd_sf"/>
</dbReference>
<accession>A0ABN7LXN6</accession>
<evidence type="ECO:0000256" key="6">
    <source>
        <dbReference type="PROSITE-ProRule" id="PRU01091"/>
    </source>
</evidence>
<dbReference type="PROSITE" id="PS51755">
    <property type="entry name" value="OMPR_PHOB"/>
    <property type="match status" value="1"/>
</dbReference>
<dbReference type="Gene3D" id="3.40.50.2300">
    <property type="match status" value="1"/>
</dbReference>
<comment type="caution">
    <text evidence="8">The sequence shown here is derived from an EMBL/GenBank/DDBJ whole genome shotgun (WGS) entry which is preliminary data.</text>
</comment>
<evidence type="ECO:0000256" key="3">
    <source>
        <dbReference type="ARBA" id="ARBA00023015"/>
    </source>
</evidence>
<dbReference type="SMART" id="SM00862">
    <property type="entry name" value="Trans_reg_C"/>
    <property type="match status" value="1"/>
</dbReference>
<evidence type="ECO:0000313" key="8">
    <source>
        <dbReference type="EMBL" id="CAE6774579.1"/>
    </source>
</evidence>
<gene>
    <name evidence="8" type="ORF">NSPZN2_40455</name>
</gene>
<dbReference type="RefSeq" id="WP_213043266.1">
    <property type="nucleotide sequence ID" value="NZ_CAJNBJ010000017.1"/>
</dbReference>
<dbReference type="GO" id="GO:0003677">
    <property type="term" value="F:DNA binding"/>
    <property type="evidence" value="ECO:0007669"/>
    <property type="project" value="UniProtKB-KW"/>
</dbReference>
<dbReference type="EMBL" id="CAJNBJ010000017">
    <property type="protein sequence ID" value="CAE6774579.1"/>
    <property type="molecule type" value="Genomic_DNA"/>
</dbReference>
<keyword evidence="3" id="KW-0805">Transcription regulation</keyword>
<evidence type="ECO:0000256" key="1">
    <source>
        <dbReference type="ARBA" id="ARBA00022553"/>
    </source>
</evidence>
<evidence type="ECO:0000313" key="9">
    <source>
        <dbReference type="Proteomes" id="UP000675880"/>
    </source>
</evidence>
<proteinExistence type="predicted"/>
<organism evidence="8 9">
    <name type="scientific">Nitrospira defluvii</name>
    <dbReference type="NCBI Taxonomy" id="330214"/>
    <lineage>
        <taxon>Bacteria</taxon>
        <taxon>Pseudomonadati</taxon>
        <taxon>Nitrospirota</taxon>
        <taxon>Nitrospiria</taxon>
        <taxon>Nitrospirales</taxon>
        <taxon>Nitrospiraceae</taxon>
        <taxon>Nitrospira</taxon>
    </lineage>
</organism>
<dbReference type="InterPro" id="IPR011006">
    <property type="entry name" value="CheY-like_superfamily"/>
</dbReference>
<name>A0ABN7LXN6_9BACT</name>
<feature type="domain" description="OmpR/PhoB-type" evidence="7">
    <location>
        <begin position="129"/>
        <end position="228"/>
    </location>
</feature>